<keyword evidence="8 10" id="KW-0131">Cell cycle</keyword>
<dbReference type="InterPro" id="IPR036615">
    <property type="entry name" value="Mur_ligase_C_dom_sf"/>
</dbReference>
<feature type="domain" description="Mur ligase central" evidence="14">
    <location>
        <begin position="107"/>
        <end position="295"/>
    </location>
</feature>
<protein>
    <recommendedName>
        <fullName evidence="10 11">UDP-N-acetylmuramoyl-tripeptide--D-alanyl-D-alanine ligase</fullName>
        <ecNumber evidence="10 11">6.3.2.10</ecNumber>
    </recommendedName>
    <alternativeName>
        <fullName evidence="10">D-alanyl-D-alanine-adding enzyme</fullName>
    </alternativeName>
</protein>
<evidence type="ECO:0000313" key="16">
    <source>
        <dbReference type="Proteomes" id="UP000436016"/>
    </source>
</evidence>
<evidence type="ECO:0000256" key="4">
    <source>
        <dbReference type="ARBA" id="ARBA00022741"/>
    </source>
</evidence>
<evidence type="ECO:0000256" key="11">
    <source>
        <dbReference type="RuleBase" id="RU004136"/>
    </source>
</evidence>
<evidence type="ECO:0000256" key="1">
    <source>
        <dbReference type="ARBA" id="ARBA00022490"/>
    </source>
</evidence>
<dbReference type="InterPro" id="IPR005863">
    <property type="entry name" value="UDP-N-AcMur_synth"/>
</dbReference>
<dbReference type="Proteomes" id="UP000436016">
    <property type="component" value="Unassembled WGS sequence"/>
</dbReference>
<dbReference type="Pfam" id="PF02875">
    <property type="entry name" value="Mur_ligase_C"/>
    <property type="match status" value="1"/>
</dbReference>
<comment type="catalytic activity">
    <reaction evidence="10 11">
        <text>D-alanyl-D-alanine + UDP-N-acetyl-alpha-D-muramoyl-L-alanyl-gamma-D-glutamyl-meso-2,6-diaminopimelate + ATP = UDP-N-acetyl-alpha-D-muramoyl-L-alanyl-gamma-D-glutamyl-meso-2,6-diaminopimeloyl-D-alanyl-D-alanine + ADP + phosphate + H(+)</text>
        <dbReference type="Rhea" id="RHEA:28374"/>
        <dbReference type="ChEBI" id="CHEBI:15378"/>
        <dbReference type="ChEBI" id="CHEBI:30616"/>
        <dbReference type="ChEBI" id="CHEBI:43474"/>
        <dbReference type="ChEBI" id="CHEBI:57822"/>
        <dbReference type="ChEBI" id="CHEBI:61386"/>
        <dbReference type="ChEBI" id="CHEBI:83905"/>
        <dbReference type="ChEBI" id="CHEBI:456216"/>
        <dbReference type="EC" id="6.3.2.10"/>
    </reaction>
</comment>
<keyword evidence="7 10" id="KW-0573">Peptidoglycan synthesis</keyword>
<keyword evidence="5 10" id="KW-0067">ATP-binding</keyword>
<dbReference type="SUPFAM" id="SSF63418">
    <property type="entry name" value="MurE/MurF N-terminal domain"/>
    <property type="match status" value="1"/>
</dbReference>
<dbReference type="AlphaFoldDB" id="A0A6B0U378"/>
<dbReference type="PANTHER" id="PTHR43024">
    <property type="entry name" value="UDP-N-ACETYLMURAMOYL-TRIPEPTIDE--D-ALANYL-D-ALANINE LIGASE"/>
    <property type="match status" value="1"/>
</dbReference>
<proteinExistence type="inferred from homology"/>
<dbReference type="Gene3D" id="3.40.1190.10">
    <property type="entry name" value="Mur-like, catalytic domain"/>
    <property type="match status" value="1"/>
</dbReference>
<dbReference type="GO" id="GO:0051301">
    <property type="term" value="P:cell division"/>
    <property type="evidence" value="ECO:0007669"/>
    <property type="project" value="UniProtKB-KW"/>
</dbReference>
<dbReference type="HAMAP" id="MF_02019">
    <property type="entry name" value="MurF"/>
    <property type="match status" value="1"/>
</dbReference>
<feature type="binding site" evidence="10">
    <location>
        <begin position="109"/>
        <end position="115"/>
    </location>
    <ligand>
        <name>ATP</name>
        <dbReference type="ChEBI" id="CHEBI:30616"/>
    </ligand>
</feature>
<comment type="subcellular location">
    <subcellularLocation>
        <location evidence="10 11">Cytoplasm</location>
    </subcellularLocation>
</comment>
<dbReference type="RefSeq" id="WP_160853886.1">
    <property type="nucleotide sequence ID" value="NZ_WUWG01000003.1"/>
</dbReference>
<comment type="function">
    <text evidence="10 11">Involved in cell wall formation. Catalyzes the final step in the synthesis of UDP-N-acetylmuramoyl-pentapeptide, the precursor of murein.</text>
</comment>
<evidence type="ECO:0000313" key="15">
    <source>
        <dbReference type="EMBL" id="MXU65421.1"/>
    </source>
</evidence>
<keyword evidence="6 10" id="KW-0133">Cell shape</keyword>
<dbReference type="Pfam" id="PF08245">
    <property type="entry name" value="Mur_ligase_M"/>
    <property type="match status" value="1"/>
</dbReference>
<dbReference type="SUPFAM" id="SSF53623">
    <property type="entry name" value="MurD-like peptide ligases, catalytic domain"/>
    <property type="match status" value="1"/>
</dbReference>
<evidence type="ECO:0000259" key="13">
    <source>
        <dbReference type="Pfam" id="PF02875"/>
    </source>
</evidence>
<dbReference type="InterPro" id="IPR004101">
    <property type="entry name" value="Mur_ligase_C"/>
</dbReference>
<keyword evidence="1 10" id="KW-0963">Cytoplasm</keyword>
<comment type="similarity">
    <text evidence="10">Belongs to the MurCDEF family. MurF subfamily.</text>
</comment>
<keyword evidence="3 10" id="KW-0132">Cell division</keyword>
<dbReference type="InterPro" id="IPR000713">
    <property type="entry name" value="Mur_ligase_N"/>
</dbReference>
<dbReference type="InterPro" id="IPR051046">
    <property type="entry name" value="MurCDEF_CellWall_CoF430Synth"/>
</dbReference>
<dbReference type="NCBIfam" id="TIGR01143">
    <property type="entry name" value="murF"/>
    <property type="match status" value="1"/>
</dbReference>
<organism evidence="15 16">
    <name type="scientific">Oceanomicrobium pacificus</name>
    <dbReference type="NCBI Taxonomy" id="2692916"/>
    <lineage>
        <taxon>Bacteria</taxon>
        <taxon>Pseudomonadati</taxon>
        <taxon>Pseudomonadota</taxon>
        <taxon>Alphaproteobacteria</taxon>
        <taxon>Rhodobacterales</taxon>
        <taxon>Paracoccaceae</taxon>
        <taxon>Oceanomicrobium</taxon>
    </lineage>
</organism>
<evidence type="ECO:0000259" key="14">
    <source>
        <dbReference type="Pfam" id="PF08245"/>
    </source>
</evidence>
<dbReference type="InterPro" id="IPR013221">
    <property type="entry name" value="Mur_ligase_cen"/>
</dbReference>
<comment type="pathway">
    <text evidence="10 11">Cell wall biogenesis; peptidoglycan biosynthesis.</text>
</comment>
<keyword evidence="9 10" id="KW-0961">Cell wall biogenesis/degradation</keyword>
<evidence type="ECO:0000256" key="5">
    <source>
        <dbReference type="ARBA" id="ARBA00022840"/>
    </source>
</evidence>
<keyword evidence="2 10" id="KW-0436">Ligase</keyword>
<dbReference type="InterPro" id="IPR035911">
    <property type="entry name" value="MurE/MurF_N"/>
</dbReference>
<accession>A0A6B0U378</accession>
<dbReference type="GO" id="GO:0047480">
    <property type="term" value="F:UDP-N-acetylmuramoyl-tripeptide-D-alanyl-D-alanine ligase activity"/>
    <property type="evidence" value="ECO:0007669"/>
    <property type="project" value="UniProtKB-UniRule"/>
</dbReference>
<reference evidence="15 16" key="1">
    <citation type="submission" date="2019-12" db="EMBL/GenBank/DDBJ databases">
        <title>Strain KN286 was isolated from seawater, which was collected from Caroline Seamount in the tropical western Pacific.</title>
        <authorList>
            <person name="Wang Q."/>
        </authorList>
    </citation>
    <scope>NUCLEOTIDE SEQUENCE [LARGE SCALE GENOMIC DNA]</scope>
    <source>
        <strain evidence="15 16">KN286</strain>
    </source>
</reference>
<name>A0A6B0U378_9RHOB</name>
<evidence type="ECO:0000256" key="8">
    <source>
        <dbReference type="ARBA" id="ARBA00023306"/>
    </source>
</evidence>
<dbReference type="GO" id="GO:0005737">
    <property type="term" value="C:cytoplasm"/>
    <property type="evidence" value="ECO:0007669"/>
    <property type="project" value="UniProtKB-SubCell"/>
</dbReference>
<feature type="domain" description="Mur ligase N-terminal catalytic" evidence="12">
    <location>
        <begin position="25"/>
        <end position="81"/>
    </location>
</feature>
<dbReference type="UniPathway" id="UPA00219"/>
<evidence type="ECO:0000256" key="2">
    <source>
        <dbReference type="ARBA" id="ARBA00022598"/>
    </source>
</evidence>
<evidence type="ECO:0000259" key="12">
    <source>
        <dbReference type="Pfam" id="PF01225"/>
    </source>
</evidence>
<evidence type="ECO:0000256" key="10">
    <source>
        <dbReference type="HAMAP-Rule" id="MF_02019"/>
    </source>
</evidence>
<evidence type="ECO:0000256" key="9">
    <source>
        <dbReference type="ARBA" id="ARBA00023316"/>
    </source>
</evidence>
<keyword evidence="4 10" id="KW-0547">Nucleotide-binding</keyword>
<dbReference type="GO" id="GO:0005524">
    <property type="term" value="F:ATP binding"/>
    <property type="evidence" value="ECO:0007669"/>
    <property type="project" value="UniProtKB-UniRule"/>
</dbReference>
<comment type="caution">
    <text evidence="15">The sequence shown here is derived from an EMBL/GenBank/DDBJ whole genome shotgun (WGS) entry which is preliminary data.</text>
</comment>
<dbReference type="GO" id="GO:0008360">
    <property type="term" value="P:regulation of cell shape"/>
    <property type="evidence" value="ECO:0007669"/>
    <property type="project" value="UniProtKB-KW"/>
</dbReference>
<dbReference type="GO" id="GO:0009252">
    <property type="term" value="P:peptidoglycan biosynthetic process"/>
    <property type="evidence" value="ECO:0007669"/>
    <property type="project" value="UniProtKB-UniRule"/>
</dbReference>
<dbReference type="InterPro" id="IPR036565">
    <property type="entry name" value="Mur-like_cat_sf"/>
</dbReference>
<evidence type="ECO:0000256" key="3">
    <source>
        <dbReference type="ARBA" id="ARBA00022618"/>
    </source>
</evidence>
<sequence>MSALWTAETAARATGGQAHGDWAATGVSIDSRSLAPGDLFVALADQRDGHDFVAAALAKGAAAALVTHRPDDVPDDAPLLVVPDVLKALEGLAVAARARSRARVIAVTGSVGKTTTKNMLAAMLGAQGHVHAAEKSFNNHWGVPLTLARLPQEADFAVIEIGMNAPGEIAPLSQLARPHVAIITTVAPVHLAAFQDVRGIAEEKASIFTGLEPGGTAIICAESAAPDLQAEAAARASAVLRRFGEAADADMRLDSCRPAAGGSTVEAHWQGEPFLFNLRSPGRHLAMNALAALTALLAVDGDLARALIALGAWRATDGRGAQWSVALGPDGMDGQFTLIDESYNANPLSMAAALDVLAAAPVEDGVGRVGRGRRIAILGDMLELGDTEEALHAGLADLPVMGQVDLVHTAGPLMAALHAALDDDRQGRHADSAAALVAVAARLVDAGDTVMVKGSKGSRVADVAAALLKLGRATRHGTG</sequence>
<dbReference type="EMBL" id="WUWG01000003">
    <property type="protein sequence ID" value="MXU65421.1"/>
    <property type="molecule type" value="Genomic_DNA"/>
</dbReference>
<evidence type="ECO:0000256" key="6">
    <source>
        <dbReference type="ARBA" id="ARBA00022960"/>
    </source>
</evidence>
<gene>
    <name evidence="10 15" type="primary">murF</name>
    <name evidence="15" type="ORF">GSH16_08170</name>
</gene>
<dbReference type="PANTHER" id="PTHR43024:SF1">
    <property type="entry name" value="UDP-N-ACETYLMURAMOYL-TRIPEPTIDE--D-ALANYL-D-ALANINE LIGASE"/>
    <property type="match status" value="1"/>
</dbReference>
<keyword evidence="16" id="KW-1185">Reference proteome</keyword>
<dbReference type="EC" id="6.3.2.10" evidence="10 11"/>
<dbReference type="GO" id="GO:0071555">
    <property type="term" value="P:cell wall organization"/>
    <property type="evidence" value="ECO:0007669"/>
    <property type="project" value="UniProtKB-KW"/>
</dbReference>
<dbReference type="SUPFAM" id="SSF53244">
    <property type="entry name" value="MurD-like peptide ligases, peptide-binding domain"/>
    <property type="match status" value="1"/>
</dbReference>
<feature type="domain" description="Mur ligase C-terminal" evidence="13">
    <location>
        <begin position="335"/>
        <end position="455"/>
    </location>
</feature>
<dbReference type="Gene3D" id="3.90.190.20">
    <property type="entry name" value="Mur ligase, C-terminal domain"/>
    <property type="match status" value="1"/>
</dbReference>
<dbReference type="Gene3D" id="3.40.1390.10">
    <property type="entry name" value="MurE/MurF, N-terminal domain"/>
    <property type="match status" value="1"/>
</dbReference>
<dbReference type="Pfam" id="PF01225">
    <property type="entry name" value="Mur_ligase"/>
    <property type="match status" value="1"/>
</dbReference>
<evidence type="ECO:0000256" key="7">
    <source>
        <dbReference type="ARBA" id="ARBA00022984"/>
    </source>
</evidence>